<dbReference type="OrthoDB" id="10625240at2759"/>
<dbReference type="Proteomes" id="UP000070133">
    <property type="component" value="Unassembled WGS sequence"/>
</dbReference>
<gene>
    <name evidence="2" type="ORF">AC578_1624</name>
</gene>
<comment type="caution">
    <text evidence="2">The sequence shown here is derived from an EMBL/GenBank/DDBJ whole genome shotgun (WGS) entry which is preliminary data.</text>
</comment>
<sequence length="280" mass="30475">MGNQRQAFLCGHCNKIGTHTKEMCNQNPASRFFGKPLSRIYTHPKKESTVSARDVNASTTKSGARVSTYGTSSTIAAARALPSSMSTTSPAKCFSSDYDEGYAAGYAAGVAAASAVKAPEMKKVERSQAAKAPEYGNPPSSEVELAKCYSRRDLSRRTPQVPRESQAAFVQKWNDFGVAESARMASFKTAESYEKQKEEFAQVLAKEKENPTFMNFNMNFKQTFGTKNNELGGQRIYQPPQPTILPWNPAALPNATNPAANGPPPRCKAVPPHLRAVNRG</sequence>
<dbReference type="AlphaFoldDB" id="A0A139HMA8"/>
<evidence type="ECO:0000313" key="2">
    <source>
        <dbReference type="EMBL" id="KXT03517.1"/>
    </source>
</evidence>
<dbReference type="EMBL" id="LFZN01000030">
    <property type="protein sequence ID" value="KXT03517.1"/>
    <property type="molecule type" value="Genomic_DNA"/>
</dbReference>
<keyword evidence="3" id="KW-1185">Reference proteome</keyword>
<feature type="compositionally biased region" description="Low complexity" evidence="1">
    <location>
        <begin position="250"/>
        <end position="260"/>
    </location>
</feature>
<evidence type="ECO:0000256" key="1">
    <source>
        <dbReference type="SAM" id="MobiDB-lite"/>
    </source>
</evidence>
<protein>
    <submittedName>
        <fullName evidence="2">Uncharacterized protein</fullName>
    </submittedName>
</protein>
<evidence type="ECO:0000313" key="3">
    <source>
        <dbReference type="Proteomes" id="UP000070133"/>
    </source>
</evidence>
<proteinExistence type="predicted"/>
<feature type="region of interest" description="Disordered" evidence="1">
    <location>
        <begin position="250"/>
        <end position="271"/>
    </location>
</feature>
<name>A0A139HMA8_9PEZI</name>
<accession>A0A139HMA8</accession>
<organism evidence="2 3">
    <name type="scientific">Pseudocercospora eumusae</name>
    <dbReference type="NCBI Taxonomy" id="321146"/>
    <lineage>
        <taxon>Eukaryota</taxon>
        <taxon>Fungi</taxon>
        <taxon>Dikarya</taxon>
        <taxon>Ascomycota</taxon>
        <taxon>Pezizomycotina</taxon>
        <taxon>Dothideomycetes</taxon>
        <taxon>Dothideomycetidae</taxon>
        <taxon>Mycosphaerellales</taxon>
        <taxon>Mycosphaerellaceae</taxon>
        <taxon>Pseudocercospora</taxon>
    </lineage>
</organism>
<reference evidence="2 3" key="1">
    <citation type="submission" date="2015-07" db="EMBL/GenBank/DDBJ databases">
        <title>Comparative genomics of the Sigatoka disease complex on banana suggests a link between parallel evolutionary changes in Pseudocercospora fijiensis and Pseudocercospora eumusae and increased virulence on the banana host.</title>
        <authorList>
            <person name="Chang T.-C."/>
            <person name="Salvucci A."/>
            <person name="Crous P.W."/>
            <person name="Stergiopoulos I."/>
        </authorList>
    </citation>
    <scope>NUCLEOTIDE SEQUENCE [LARGE SCALE GENOMIC DNA]</scope>
    <source>
        <strain evidence="2 3">CBS 114824</strain>
    </source>
</reference>